<dbReference type="Proteomes" id="UP001220256">
    <property type="component" value="Unassembled WGS sequence"/>
</dbReference>
<reference evidence="1 2" key="1">
    <citation type="journal article" date="2023" name="IMA Fungus">
        <title>Comparative genomic study of the Penicillium genus elucidates a diverse pangenome and 15 lateral gene transfer events.</title>
        <authorList>
            <person name="Petersen C."/>
            <person name="Sorensen T."/>
            <person name="Nielsen M.R."/>
            <person name="Sondergaard T.E."/>
            <person name="Sorensen J.L."/>
            <person name="Fitzpatrick D.A."/>
            <person name="Frisvad J.C."/>
            <person name="Nielsen K.L."/>
        </authorList>
    </citation>
    <scope>NUCLEOTIDE SEQUENCE [LARGE SCALE GENOMIC DNA]</scope>
    <source>
        <strain evidence="1 2">IBT 3361</strain>
    </source>
</reference>
<evidence type="ECO:0000313" key="2">
    <source>
        <dbReference type="Proteomes" id="UP001220256"/>
    </source>
</evidence>
<proteinExistence type="predicted"/>
<dbReference type="EMBL" id="JAPVEB010000004">
    <property type="protein sequence ID" value="KAJ5264448.1"/>
    <property type="molecule type" value="Genomic_DNA"/>
</dbReference>
<keyword evidence="2" id="KW-1185">Reference proteome</keyword>
<comment type="caution">
    <text evidence="1">The sequence shown here is derived from an EMBL/GenBank/DDBJ whole genome shotgun (WGS) entry which is preliminary data.</text>
</comment>
<gene>
    <name evidence="1" type="ORF">N7505_007241</name>
</gene>
<sequence length="96" mass="10552">MCIECYATVLPALGWVLMTMYDNTMRRTRGIFPLIYDYIIPAAQGMLRGWLTVGSGYAQGVLRGWLTVGSGYAQGVLRGWLTVGSGYAQGVLRVNQ</sequence>
<protein>
    <submittedName>
        <fullName evidence="1">Uncharacterized protein</fullName>
    </submittedName>
</protein>
<evidence type="ECO:0000313" key="1">
    <source>
        <dbReference type="EMBL" id="KAJ5264448.1"/>
    </source>
</evidence>
<name>A0ABQ8WE36_PENCH</name>
<organism evidence="1 2">
    <name type="scientific">Penicillium chrysogenum</name>
    <name type="common">Penicillium notatum</name>
    <dbReference type="NCBI Taxonomy" id="5076"/>
    <lineage>
        <taxon>Eukaryota</taxon>
        <taxon>Fungi</taxon>
        <taxon>Dikarya</taxon>
        <taxon>Ascomycota</taxon>
        <taxon>Pezizomycotina</taxon>
        <taxon>Eurotiomycetes</taxon>
        <taxon>Eurotiomycetidae</taxon>
        <taxon>Eurotiales</taxon>
        <taxon>Aspergillaceae</taxon>
        <taxon>Penicillium</taxon>
        <taxon>Penicillium chrysogenum species complex</taxon>
    </lineage>
</organism>
<accession>A0ABQ8WE36</accession>